<dbReference type="InterPro" id="IPR011437">
    <property type="entry name" value="DUF1540"/>
</dbReference>
<name>A0A2Y9A1L4_9MICO</name>
<feature type="domain" description="DUF1540" evidence="1">
    <location>
        <begin position="12"/>
        <end position="45"/>
    </location>
</feature>
<reference evidence="2 3" key="1">
    <citation type="submission" date="2016-10" db="EMBL/GenBank/DDBJ databases">
        <authorList>
            <person name="Cai Z."/>
        </authorList>
    </citation>
    <scope>NUCLEOTIDE SEQUENCE [LARGE SCALE GENOMIC DNA]</scope>
    <source>
        <strain evidence="2 3">CGMCC 1.10826</strain>
    </source>
</reference>
<accession>A0A2Y9A1L4</accession>
<gene>
    <name evidence="2" type="ORF">SAMN05216184_10137</name>
</gene>
<dbReference type="Proteomes" id="UP000250222">
    <property type="component" value="Unassembled WGS sequence"/>
</dbReference>
<feature type="domain" description="DUF1540" evidence="1">
    <location>
        <begin position="64"/>
        <end position="95"/>
    </location>
</feature>
<dbReference type="RefSeq" id="WP_110850587.1">
    <property type="nucleotide sequence ID" value="NZ_QKLZ01000001.1"/>
</dbReference>
<evidence type="ECO:0000313" key="3">
    <source>
        <dbReference type="Proteomes" id="UP000250222"/>
    </source>
</evidence>
<dbReference type="EMBL" id="UETB01000001">
    <property type="protein sequence ID" value="SSA36379.1"/>
    <property type="molecule type" value="Genomic_DNA"/>
</dbReference>
<protein>
    <recommendedName>
        <fullName evidence="1">DUF1540 domain-containing protein</fullName>
    </recommendedName>
</protein>
<dbReference type="AlphaFoldDB" id="A0A2Y9A1L4"/>
<evidence type="ECO:0000313" key="2">
    <source>
        <dbReference type="EMBL" id="SSA36379.1"/>
    </source>
</evidence>
<sequence length="100" mass="10103">MSALAELPPVTDCAVTGCGFNHDHDCHAAAVTIAGARGDAACVTFIPLGTKGGLDTVLAHVGACQRTDCVHNADLECTATEIRVGAGGSEADCLTYTART</sequence>
<dbReference type="OrthoDB" id="3213529at2"/>
<evidence type="ECO:0000259" key="1">
    <source>
        <dbReference type="Pfam" id="PF07561"/>
    </source>
</evidence>
<organism evidence="2 3">
    <name type="scientific">Georgenia satyanarayanai</name>
    <dbReference type="NCBI Taxonomy" id="860221"/>
    <lineage>
        <taxon>Bacteria</taxon>
        <taxon>Bacillati</taxon>
        <taxon>Actinomycetota</taxon>
        <taxon>Actinomycetes</taxon>
        <taxon>Micrococcales</taxon>
        <taxon>Bogoriellaceae</taxon>
        <taxon>Georgenia</taxon>
    </lineage>
</organism>
<dbReference type="Pfam" id="PF07561">
    <property type="entry name" value="DUF1540"/>
    <property type="match status" value="2"/>
</dbReference>
<proteinExistence type="predicted"/>
<keyword evidence="3" id="KW-1185">Reference proteome</keyword>